<keyword evidence="1" id="KW-1133">Transmembrane helix</keyword>
<gene>
    <name evidence="2" type="ORF">CfE428DRAFT_5700</name>
</gene>
<dbReference type="RefSeq" id="WP_006983021.1">
    <property type="nucleotide sequence ID" value="NZ_ABVL01000028.1"/>
</dbReference>
<evidence type="ECO:0000313" key="2">
    <source>
        <dbReference type="EMBL" id="EDY16737.1"/>
    </source>
</evidence>
<dbReference type="Proteomes" id="UP000005824">
    <property type="component" value="Unassembled WGS sequence"/>
</dbReference>
<name>B4D9Y3_9BACT</name>
<accession>B4D9Y3</accession>
<evidence type="ECO:0000256" key="1">
    <source>
        <dbReference type="SAM" id="Phobius"/>
    </source>
</evidence>
<dbReference type="InParanoid" id="B4D9Y3"/>
<evidence type="ECO:0000313" key="3">
    <source>
        <dbReference type="Proteomes" id="UP000005824"/>
    </source>
</evidence>
<keyword evidence="3" id="KW-1185">Reference proteome</keyword>
<proteinExistence type="predicted"/>
<dbReference type="AlphaFoldDB" id="B4D9Y3"/>
<keyword evidence="1" id="KW-0812">Transmembrane</keyword>
<sequence length="97" mass="10845">MTQDGIEIHFDEKNGYLELACEPDAFAAYRNVAREHLKDFPGIPIHKIVEINIVDTATFVGRRGTAKRRIGNLFFGFVATVILALALIGAYALIRRL</sequence>
<feature type="transmembrane region" description="Helical" evidence="1">
    <location>
        <begin position="72"/>
        <end position="94"/>
    </location>
</feature>
<protein>
    <submittedName>
        <fullName evidence="2">Uncharacterized protein</fullName>
    </submittedName>
</protein>
<organism evidence="2 3">
    <name type="scientific">Chthoniobacter flavus Ellin428</name>
    <dbReference type="NCBI Taxonomy" id="497964"/>
    <lineage>
        <taxon>Bacteria</taxon>
        <taxon>Pseudomonadati</taxon>
        <taxon>Verrucomicrobiota</taxon>
        <taxon>Spartobacteria</taxon>
        <taxon>Chthoniobacterales</taxon>
        <taxon>Chthoniobacteraceae</taxon>
        <taxon>Chthoniobacter</taxon>
    </lineage>
</organism>
<dbReference type="EMBL" id="ABVL01000028">
    <property type="protein sequence ID" value="EDY16737.1"/>
    <property type="molecule type" value="Genomic_DNA"/>
</dbReference>
<keyword evidence="1" id="KW-0472">Membrane</keyword>
<reference evidence="2 3" key="1">
    <citation type="journal article" date="2011" name="J. Bacteriol.">
        <title>Genome sequence of Chthoniobacter flavus Ellin428, an aerobic heterotrophic soil bacterium.</title>
        <authorList>
            <person name="Kant R."/>
            <person name="van Passel M.W."/>
            <person name="Palva A."/>
            <person name="Lucas S."/>
            <person name="Lapidus A."/>
            <person name="Glavina Del Rio T."/>
            <person name="Dalin E."/>
            <person name="Tice H."/>
            <person name="Bruce D."/>
            <person name="Goodwin L."/>
            <person name="Pitluck S."/>
            <person name="Larimer F.W."/>
            <person name="Land M.L."/>
            <person name="Hauser L."/>
            <person name="Sangwan P."/>
            <person name="de Vos W.M."/>
            <person name="Janssen P.H."/>
            <person name="Smidt H."/>
        </authorList>
    </citation>
    <scope>NUCLEOTIDE SEQUENCE [LARGE SCALE GENOMIC DNA]</scope>
    <source>
        <strain evidence="2 3">Ellin428</strain>
    </source>
</reference>
<comment type="caution">
    <text evidence="2">The sequence shown here is derived from an EMBL/GenBank/DDBJ whole genome shotgun (WGS) entry which is preliminary data.</text>
</comment>